<comment type="caution">
    <text evidence="3">The sequence shown here is derived from an EMBL/GenBank/DDBJ whole genome shotgun (WGS) entry which is preliminary data.</text>
</comment>
<dbReference type="PROSITE" id="PS00028">
    <property type="entry name" value="ZINC_FINGER_C2H2_1"/>
    <property type="match status" value="2"/>
</dbReference>
<keyword evidence="1" id="KW-0479">Metal-binding</keyword>
<dbReference type="SUPFAM" id="SSF57667">
    <property type="entry name" value="beta-beta-alpha zinc fingers"/>
    <property type="match status" value="1"/>
</dbReference>
<dbReference type="EMBL" id="JAODUP010000079">
    <property type="protein sequence ID" value="KAK2163485.1"/>
    <property type="molecule type" value="Genomic_DNA"/>
</dbReference>
<keyword evidence="1" id="KW-0863">Zinc-finger</keyword>
<dbReference type="Proteomes" id="UP001208570">
    <property type="component" value="Unassembled WGS sequence"/>
</dbReference>
<dbReference type="Pfam" id="PF00096">
    <property type="entry name" value="zf-C2H2"/>
    <property type="match status" value="1"/>
</dbReference>
<organism evidence="3 4">
    <name type="scientific">Paralvinella palmiformis</name>
    <dbReference type="NCBI Taxonomy" id="53620"/>
    <lineage>
        <taxon>Eukaryota</taxon>
        <taxon>Metazoa</taxon>
        <taxon>Spiralia</taxon>
        <taxon>Lophotrochozoa</taxon>
        <taxon>Annelida</taxon>
        <taxon>Polychaeta</taxon>
        <taxon>Sedentaria</taxon>
        <taxon>Canalipalpata</taxon>
        <taxon>Terebellida</taxon>
        <taxon>Terebelliformia</taxon>
        <taxon>Alvinellidae</taxon>
        <taxon>Paralvinella</taxon>
    </lineage>
</organism>
<accession>A0AAD9K3Y6</accession>
<dbReference type="AlphaFoldDB" id="A0AAD9K3Y6"/>
<dbReference type="Gene3D" id="3.30.160.60">
    <property type="entry name" value="Classic Zinc Finger"/>
    <property type="match status" value="1"/>
</dbReference>
<evidence type="ECO:0000313" key="3">
    <source>
        <dbReference type="EMBL" id="KAK2163485.1"/>
    </source>
</evidence>
<dbReference type="SMART" id="SM00355">
    <property type="entry name" value="ZnF_C2H2"/>
    <property type="match status" value="2"/>
</dbReference>
<feature type="domain" description="C2H2-type" evidence="2">
    <location>
        <begin position="60"/>
        <end position="88"/>
    </location>
</feature>
<dbReference type="InterPro" id="IPR013087">
    <property type="entry name" value="Znf_C2H2_type"/>
</dbReference>
<protein>
    <recommendedName>
        <fullName evidence="2">C2H2-type domain-containing protein</fullName>
    </recommendedName>
</protein>
<dbReference type="InterPro" id="IPR036236">
    <property type="entry name" value="Znf_C2H2_sf"/>
</dbReference>
<dbReference type="GO" id="GO:0008270">
    <property type="term" value="F:zinc ion binding"/>
    <property type="evidence" value="ECO:0007669"/>
    <property type="project" value="UniProtKB-KW"/>
</dbReference>
<feature type="domain" description="C2H2-type" evidence="2">
    <location>
        <begin position="88"/>
        <end position="111"/>
    </location>
</feature>
<name>A0AAD9K3Y6_9ANNE</name>
<reference evidence="3" key="1">
    <citation type="journal article" date="2023" name="Mol. Biol. Evol.">
        <title>Third-Generation Sequencing Reveals the Adaptive Role of the Epigenome in Three Deep-Sea Polychaetes.</title>
        <authorList>
            <person name="Perez M."/>
            <person name="Aroh O."/>
            <person name="Sun Y."/>
            <person name="Lan Y."/>
            <person name="Juniper S.K."/>
            <person name="Young C.R."/>
            <person name="Angers B."/>
            <person name="Qian P.Y."/>
        </authorList>
    </citation>
    <scope>NUCLEOTIDE SEQUENCE</scope>
    <source>
        <strain evidence="3">P08H-3</strain>
    </source>
</reference>
<keyword evidence="4" id="KW-1185">Reference proteome</keyword>
<sequence length="121" mass="13822">MGSLYDPCLLLHVTLLFLARVFFFLLQTPSAGTPSTMLQYPLAIRRRTRSSAVSPGDKQYRCDICNETFSQGHCVRRHKLSVHERVRYFCSFCNKSYCQKGHLAIHIKSQHGTSVNPRMAS</sequence>
<evidence type="ECO:0000259" key="2">
    <source>
        <dbReference type="PROSITE" id="PS50157"/>
    </source>
</evidence>
<proteinExistence type="predicted"/>
<evidence type="ECO:0000256" key="1">
    <source>
        <dbReference type="PROSITE-ProRule" id="PRU00042"/>
    </source>
</evidence>
<dbReference type="PROSITE" id="PS50157">
    <property type="entry name" value="ZINC_FINGER_C2H2_2"/>
    <property type="match status" value="2"/>
</dbReference>
<evidence type="ECO:0000313" key="4">
    <source>
        <dbReference type="Proteomes" id="UP001208570"/>
    </source>
</evidence>
<gene>
    <name evidence="3" type="ORF">LSH36_79g11011</name>
</gene>
<keyword evidence="1" id="KW-0862">Zinc</keyword>